<sequence length="75" mass="8587">MVTQGRDLNWKYPLTDLHIFRCCMSVFQSAISCHSSSPLFVAYISDSQGISRLAVVLLYKKAGQHTFRNEERYGN</sequence>
<organism evidence="1 2">
    <name type="scientific">Nannochloropsis gaditana</name>
    <dbReference type="NCBI Taxonomy" id="72520"/>
    <lineage>
        <taxon>Eukaryota</taxon>
        <taxon>Sar</taxon>
        <taxon>Stramenopiles</taxon>
        <taxon>Ochrophyta</taxon>
        <taxon>Eustigmatophyceae</taxon>
        <taxon>Eustigmatales</taxon>
        <taxon>Monodopsidaceae</taxon>
        <taxon>Nannochloropsis</taxon>
    </lineage>
</organism>
<comment type="caution">
    <text evidence="1">The sequence shown here is derived from an EMBL/GenBank/DDBJ whole genome shotgun (WGS) entry which is preliminary data.</text>
</comment>
<accession>W7U1Q5</accession>
<protein>
    <submittedName>
        <fullName evidence="1">Uncharacterized protein</fullName>
    </submittedName>
</protein>
<evidence type="ECO:0000313" key="1">
    <source>
        <dbReference type="EMBL" id="EWM26811.1"/>
    </source>
</evidence>
<dbReference type="EMBL" id="AZIL01000606">
    <property type="protein sequence ID" value="EWM26811.1"/>
    <property type="molecule type" value="Genomic_DNA"/>
</dbReference>
<gene>
    <name evidence="1" type="ORF">Naga_100018g44</name>
</gene>
<keyword evidence="2" id="KW-1185">Reference proteome</keyword>
<dbReference type="Proteomes" id="UP000019335">
    <property type="component" value="Chromosome 8"/>
</dbReference>
<proteinExistence type="predicted"/>
<evidence type="ECO:0000313" key="2">
    <source>
        <dbReference type="Proteomes" id="UP000019335"/>
    </source>
</evidence>
<name>W7U1Q5_9STRA</name>
<reference evidence="1 2" key="1">
    <citation type="journal article" date="2014" name="Mol. Plant">
        <title>Chromosome Scale Genome Assembly and Transcriptome Profiling of Nannochloropsis gaditana in Nitrogen Depletion.</title>
        <authorList>
            <person name="Corteggiani Carpinelli E."/>
            <person name="Telatin A."/>
            <person name="Vitulo N."/>
            <person name="Forcato C."/>
            <person name="D'Angelo M."/>
            <person name="Schiavon R."/>
            <person name="Vezzi A."/>
            <person name="Giacometti G.M."/>
            <person name="Morosinotto T."/>
            <person name="Valle G."/>
        </authorList>
    </citation>
    <scope>NUCLEOTIDE SEQUENCE [LARGE SCALE GENOMIC DNA]</scope>
    <source>
        <strain evidence="1 2">B-31</strain>
    </source>
</reference>
<dbReference type="PROSITE" id="PS51257">
    <property type="entry name" value="PROKAR_LIPOPROTEIN"/>
    <property type="match status" value="1"/>
</dbReference>
<dbReference type="AlphaFoldDB" id="W7U1Q5"/>